<dbReference type="Proteomes" id="UP000244162">
    <property type="component" value="Unassembled WGS sequence"/>
</dbReference>
<dbReference type="AlphaFoldDB" id="A0A2T5FUE7"/>
<protein>
    <recommendedName>
        <fullName evidence="3">Flagellar protein FlgN</fullName>
    </recommendedName>
</protein>
<keyword evidence="2" id="KW-1185">Reference proteome</keyword>
<name>A0A2T5FUE7_9SPHN</name>
<evidence type="ECO:0008006" key="3">
    <source>
        <dbReference type="Google" id="ProtNLM"/>
    </source>
</evidence>
<proteinExistence type="predicted"/>
<sequence>MSEAALGQLIDCQTTLIEALDGNDPAALEAAIADFARAVENVRAISAWHETPEIAQHLLHALQLADAARARVNYLADRNRRSIERLIGLAGGDPSASAYSRGGRLTP</sequence>
<evidence type="ECO:0000313" key="1">
    <source>
        <dbReference type="EMBL" id="PTQ08152.1"/>
    </source>
</evidence>
<dbReference type="RefSeq" id="WP_107969315.1">
    <property type="nucleotide sequence ID" value="NZ_NWBU01000016.1"/>
</dbReference>
<reference evidence="1 2" key="1">
    <citation type="submission" date="2017-09" db="EMBL/GenBank/DDBJ databases">
        <title>Sphingomonas panjinensis sp.nov., isolated from oil-contaminated soil.</title>
        <authorList>
            <person name="Wang L."/>
            <person name="Chen L."/>
        </authorList>
    </citation>
    <scope>NUCLEOTIDE SEQUENCE [LARGE SCALE GENOMIC DNA]</scope>
    <source>
        <strain evidence="1 2">FW-11</strain>
    </source>
</reference>
<dbReference type="EMBL" id="NWBU01000016">
    <property type="protein sequence ID" value="PTQ08152.1"/>
    <property type="molecule type" value="Genomic_DNA"/>
</dbReference>
<comment type="caution">
    <text evidence="1">The sequence shown here is derived from an EMBL/GenBank/DDBJ whole genome shotgun (WGS) entry which is preliminary data.</text>
</comment>
<gene>
    <name evidence="1" type="ORF">CLG96_15690</name>
</gene>
<accession>A0A2T5FUE7</accession>
<organism evidence="1 2">
    <name type="scientific">Sphingomonas oleivorans</name>
    <dbReference type="NCBI Taxonomy" id="1735121"/>
    <lineage>
        <taxon>Bacteria</taxon>
        <taxon>Pseudomonadati</taxon>
        <taxon>Pseudomonadota</taxon>
        <taxon>Alphaproteobacteria</taxon>
        <taxon>Sphingomonadales</taxon>
        <taxon>Sphingomonadaceae</taxon>
        <taxon>Sphingomonas</taxon>
    </lineage>
</organism>
<evidence type="ECO:0000313" key="2">
    <source>
        <dbReference type="Proteomes" id="UP000244162"/>
    </source>
</evidence>
<dbReference type="OrthoDB" id="7583380at2"/>